<evidence type="ECO:0000256" key="1">
    <source>
        <dbReference type="SAM" id="Coils"/>
    </source>
</evidence>
<dbReference type="AlphaFoldDB" id="A0ABD0TKK0"/>
<evidence type="ECO:0000313" key="2">
    <source>
        <dbReference type="EMBL" id="KAL0849834.1"/>
    </source>
</evidence>
<dbReference type="Proteomes" id="UP001549921">
    <property type="component" value="Unassembled WGS sequence"/>
</dbReference>
<evidence type="ECO:0000313" key="3">
    <source>
        <dbReference type="Proteomes" id="UP001549921"/>
    </source>
</evidence>
<sequence>MSLTRSPPNIHLSRASGSTPNLCNYDIDEEQINMNPRKRPHPLEYDYKSDLEDFRNEIKNLIKESISTQTLNITKLGKEMKEEIKDLKHTTEELTKEYKKLNDNVMNIICEHESIKNKINTIEDDLKELKKNPKDNHQHKTATQHEMIQEIQDRLQREKNIIMVNLVEENDKNTTSDSDTDLEKAYNILKSIRLGKILGNKPRPLKLIFENTETPKHLLKNRSKVSANTKIYSDQTPAQRKYLQNLQTEMEQRAKNGESNLKIRYIKGIPTITESNTYSKN</sequence>
<organism evidence="2 3">
    <name type="scientific">Loxostege sticticalis</name>
    <name type="common">Beet webworm moth</name>
    <dbReference type="NCBI Taxonomy" id="481309"/>
    <lineage>
        <taxon>Eukaryota</taxon>
        <taxon>Metazoa</taxon>
        <taxon>Ecdysozoa</taxon>
        <taxon>Arthropoda</taxon>
        <taxon>Hexapoda</taxon>
        <taxon>Insecta</taxon>
        <taxon>Pterygota</taxon>
        <taxon>Neoptera</taxon>
        <taxon>Endopterygota</taxon>
        <taxon>Lepidoptera</taxon>
        <taxon>Glossata</taxon>
        <taxon>Ditrysia</taxon>
        <taxon>Pyraloidea</taxon>
        <taxon>Crambidae</taxon>
        <taxon>Pyraustinae</taxon>
        <taxon>Loxostege</taxon>
    </lineage>
</organism>
<name>A0ABD0TKK0_LOXSC</name>
<proteinExistence type="predicted"/>
<gene>
    <name evidence="2" type="ORF">ABMA28_011773</name>
</gene>
<keyword evidence="1" id="KW-0175">Coiled coil</keyword>
<reference evidence="2 3" key="1">
    <citation type="submission" date="2024-06" db="EMBL/GenBank/DDBJ databases">
        <title>A chromosome-level genome assembly of beet webworm, Loxostege sticticalis.</title>
        <authorList>
            <person name="Zhang Y."/>
        </authorList>
    </citation>
    <scope>NUCLEOTIDE SEQUENCE [LARGE SCALE GENOMIC DNA]</scope>
    <source>
        <strain evidence="2">AQ028</strain>
        <tissue evidence="2">Male pupae</tissue>
    </source>
</reference>
<feature type="coiled-coil region" evidence="1">
    <location>
        <begin position="77"/>
        <end position="132"/>
    </location>
</feature>
<accession>A0ABD0TKK0</accession>
<protein>
    <submittedName>
        <fullName evidence="2">Uncharacterized protein</fullName>
    </submittedName>
</protein>
<dbReference type="EMBL" id="JBEDNZ010000003">
    <property type="protein sequence ID" value="KAL0849834.1"/>
    <property type="molecule type" value="Genomic_DNA"/>
</dbReference>
<comment type="caution">
    <text evidence="2">The sequence shown here is derived from an EMBL/GenBank/DDBJ whole genome shotgun (WGS) entry which is preliminary data.</text>
</comment>